<evidence type="ECO:0000256" key="12">
    <source>
        <dbReference type="ARBA" id="ARBA00023033"/>
    </source>
</evidence>
<feature type="signal peptide" evidence="14">
    <location>
        <begin position="1"/>
        <end position="16"/>
    </location>
</feature>
<organism evidence="15 16">
    <name type="scientific">Pseudolycoriella hygida</name>
    <dbReference type="NCBI Taxonomy" id="35572"/>
    <lineage>
        <taxon>Eukaryota</taxon>
        <taxon>Metazoa</taxon>
        <taxon>Ecdysozoa</taxon>
        <taxon>Arthropoda</taxon>
        <taxon>Hexapoda</taxon>
        <taxon>Insecta</taxon>
        <taxon>Pterygota</taxon>
        <taxon>Neoptera</taxon>
        <taxon>Endopterygota</taxon>
        <taxon>Diptera</taxon>
        <taxon>Nematocera</taxon>
        <taxon>Sciaroidea</taxon>
        <taxon>Sciaridae</taxon>
        <taxon>Pseudolycoriella</taxon>
    </lineage>
</organism>
<protein>
    <submittedName>
        <fullName evidence="15">Cytochrome P450 9e2</fullName>
    </submittedName>
</protein>
<comment type="similarity">
    <text evidence="5">Belongs to the cytochrome P450 family.</text>
</comment>
<dbReference type="GO" id="GO:0020037">
    <property type="term" value="F:heme binding"/>
    <property type="evidence" value="ECO:0007669"/>
    <property type="project" value="InterPro"/>
</dbReference>
<evidence type="ECO:0000256" key="8">
    <source>
        <dbReference type="ARBA" id="ARBA00022824"/>
    </source>
</evidence>
<dbReference type="Gene3D" id="1.10.630.10">
    <property type="entry name" value="Cytochrome P450"/>
    <property type="match status" value="1"/>
</dbReference>
<sequence length="122" mass="14604">MISIIFLLFAVVGYLAQKWVKRNFQYFEERNIPYMSPNLFSFFKKQSLPDMVINLYNEFKNEKINGLFQFMTPVYLVRDPELIKRMAVKDFDFFMDHRVVIDENLDALFGKALISLTGQKWK</sequence>
<dbReference type="InterPro" id="IPR036396">
    <property type="entry name" value="Cyt_P450_sf"/>
</dbReference>
<keyword evidence="7" id="KW-0479">Metal-binding</keyword>
<evidence type="ECO:0000256" key="14">
    <source>
        <dbReference type="SAM" id="SignalP"/>
    </source>
</evidence>
<dbReference type="GO" id="GO:0005789">
    <property type="term" value="C:endoplasmic reticulum membrane"/>
    <property type="evidence" value="ECO:0007669"/>
    <property type="project" value="UniProtKB-SubCell"/>
</dbReference>
<comment type="function">
    <text evidence="2">May be involved in the metabolism of insect hormones and in the breakdown of synthetic insecticides.</text>
</comment>
<feature type="non-terminal residue" evidence="15">
    <location>
        <position position="122"/>
    </location>
</feature>
<keyword evidence="11" id="KW-0408">Iron</keyword>
<evidence type="ECO:0000256" key="5">
    <source>
        <dbReference type="ARBA" id="ARBA00010617"/>
    </source>
</evidence>
<dbReference type="EMBL" id="WJQU01000001">
    <property type="protein sequence ID" value="KAJ6647383.1"/>
    <property type="molecule type" value="Genomic_DNA"/>
</dbReference>
<keyword evidence="16" id="KW-1185">Reference proteome</keyword>
<evidence type="ECO:0000256" key="1">
    <source>
        <dbReference type="ARBA" id="ARBA00001971"/>
    </source>
</evidence>
<keyword evidence="12" id="KW-0503">Monooxygenase</keyword>
<dbReference type="PANTHER" id="PTHR24292:SF54">
    <property type="entry name" value="CYP9F3-RELATED"/>
    <property type="match status" value="1"/>
</dbReference>
<dbReference type="Proteomes" id="UP001151699">
    <property type="component" value="Chromosome A"/>
</dbReference>
<evidence type="ECO:0000256" key="9">
    <source>
        <dbReference type="ARBA" id="ARBA00022848"/>
    </source>
</evidence>
<evidence type="ECO:0000256" key="13">
    <source>
        <dbReference type="ARBA" id="ARBA00023136"/>
    </source>
</evidence>
<evidence type="ECO:0000256" key="3">
    <source>
        <dbReference type="ARBA" id="ARBA00004524"/>
    </source>
</evidence>
<dbReference type="GO" id="GO:0005506">
    <property type="term" value="F:iron ion binding"/>
    <property type="evidence" value="ECO:0007669"/>
    <property type="project" value="InterPro"/>
</dbReference>
<comment type="subcellular location">
    <subcellularLocation>
        <location evidence="4">Endoplasmic reticulum membrane</location>
    </subcellularLocation>
    <subcellularLocation>
        <location evidence="3">Microsome membrane</location>
    </subcellularLocation>
</comment>
<dbReference type="InterPro" id="IPR050476">
    <property type="entry name" value="Insect_CytP450_Detox"/>
</dbReference>
<comment type="cofactor">
    <cofactor evidence="1">
        <name>heme</name>
        <dbReference type="ChEBI" id="CHEBI:30413"/>
    </cofactor>
</comment>
<name>A0A9Q0NC49_9DIPT</name>
<dbReference type="PANTHER" id="PTHR24292">
    <property type="entry name" value="CYTOCHROME P450"/>
    <property type="match status" value="1"/>
</dbReference>
<dbReference type="SUPFAM" id="SSF48264">
    <property type="entry name" value="Cytochrome P450"/>
    <property type="match status" value="1"/>
</dbReference>
<evidence type="ECO:0000256" key="7">
    <source>
        <dbReference type="ARBA" id="ARBA00022723"/>
    </source>
</evidence>
<comment type="caution">
    <text evidence="15">The sequence shown here is derived from an EMBL/GenBank/DDBJ whole genome shotgun (WGS) entry which is preliminary data.</text>
</comment>
<dbReference type="GO" id="GO:0016705">
    <property type="term" value="F:oxidoreductase activity, acting on paired donors, with incorporation or reduction of molecular oxygen"/>
    <property type="evidence" value="ECO:0007669"/>
    <property type="project" value="InterPro"/>
</dbReference>
<reference evidence="15" key="1">
    <citation type="submission" date="2022-07" db="EMBL/GenBank/DDBJ databases">
        <authorList>
            <person name="Trinca V."/>
            <person name="Uliana J.V.C."/>
            <person name="Torres T.T."/>
            <person name="Ward R.J."/>
            <person name="Monesi N."/>
        </authorList>
    </citation>
    <scope>NUCLEOTIDE SEQUENCE</scope>
    <source>
        <strain evidence="15">HSMRA1968</strain>
        <tissue evidence="15">Whole embryos</tissue>
    </source>
</reference>
<evidence type="ECO:0000256" key="11">
    <source>
        <dbReference type="ARBA" id="ARBA00023004"/>
    </source>
</evidence>
<proteinExistence type="inferred from homology"/>
<keyword evidence="13" id="KW-0472">Membrane</keyword>
<dbReference type="AlphaFoldDB" id="A0A9Q0NC49"/>
<evidence type="ECO:0000256" key="4">
    <source>
        <dbReference type="ARBA" id="ARBA00004586"/>
    </source>
</evidence>
<evidence type="ECO:0000256" key="6">
    <source>
        <dbReference type="ARBA" id="ARBA00022617"/>
    </source>
</evidence>
<gene>
    <name evidence="15" type="primary">CYP9E2_6</name>
    <name evidence="15" type="ORF">Bhyg_02605</name>
</gene>
<feature type="chain" id="PRO_5040213162" evidence="14">
    <location>
        <begin position="17"/>
        <end position="122"/>
    </location>
</feature>
<dbReference type="OrthoDB" id="8048044at2759"/>
<evidence type="ECO:0000313" key="15">
    <source>
        <dbReference type="EMBL" id="KAJ6647383.1"/>
    </source>
</evidence>
<keyword evidence="9" id="KW-0492">Microsome</keyword>
<accession>A0A9Q0NC49</accession>
<keyword evidence="14" id="KW-0732">Signal</keyword>
<evidence type="ECO:0000256" key="10">
    <source>
        <dbReference type="ARBA" id="ARBA00023002"/>
    </source>
</evidence>
<dbReference type="GO" id="GO:0004497">
    <property type="term" value="F:monooxygenase activity"/>
    <property type="evidence" value="ECO:0007669"/>
    <property type="project" value="UniProtKB-KW"/>
</dbReference>
<keyword evidence="8" id="KW-0256">Endoplasmic reticulum</keyword>
<evidence type="ECO:0000256" key="2">
    <source>
        <dbReference type="ARBA" id="ARBA00003690"/>
    </source>
</evidence>
<evidence type="ECO:0000313" key="16">
    <source>
        <dbReference type="Proteomes" id="UP001151699"/>
    </source>
</evidence>
<keyword evidence="6" id="KW-0349">Heme</keyword>
<keyword evidence="10" id="KW-0560">Oxidoreductase</keyword>